<dbReference type="PANTHER" id="PTHR12975:SF6">
    <property type="entry name" value="TRAFFICKING PROTEIN PARTICLE COMPLEX SUBUNIT 8"/>
    <property type="match status" value="1"/>
</dbReference>
<evidence type="ECO:0000313" key="5">
    <source>
        <dbReference type="Proteomes" id="UP000266643"/>
    </source>
</evidence>
<dbReference type="EMBL" id="QUTD01004976">
    <property type="protein sequence ID" value="RHY64936.1"/>
    <property type="molecule type" value="Genomic_DNA"/>
</dbReference>
<dbReference type="Pfam" id="PF12739">
    <property type="entry name" value="TRAPPC-Trs85"/>
    <property type="match status" value="1"/>
</dbReference>
<name>A0A397DHJ5_APHAT</name>
<accession>A0A397DHJ5</accession>
<feature type="compositionally biased region" description="Basic and acidic residues" evidence="1">
    <location>
        <begin position="1149"/>
        <end position="1158"/>
    </location>
</feature>
<feature type="domain" description="TPPC8 first Ig-like" evidence="3">
    <location>
        <begin position="707"/>
        <end position="854"/>
    </location>
</feature>
<dbReference type="VEuPathDB" id="FungiDB:H257_03963"/>
<dbReference type="InterPro" id="IPR057651">
    <property type="entry name" value="Ig_TPPC8_C"/>
</dbReference>
<sequence>MELSEWIHTAHAPIILLNASDEAQRICRKNGGLSVDQLLNAFGVFPRADTPVRTINGHITLPELRLRFISASKFKTSSSEEAAVKLNHVVATSASSLMARSVLPLDLAPVTTEDDVAPFLRSIGGDPMPWYSAFKHEVMESFQCDDTSMMYHPHALLLVVSSTEADPRGTFHQLGAPANLPSVFHDGLYDTNVPKYYLVLHDAVETQHTSIDAGAIYRNLNLPPNSGGVVRINSLSAPVANDVWSHHPYVRGLRPSEEEQPLPYGCFLSDDDRLALRTMVWEFGVKFVLPAMEAKLLSLNETVAAVRKGVRNALKAWWRKPKETSGTLNRVYLYRFDSIESNMRLLADIAFVIRDYDLAYNMYKLVRDDYKNDKALLHCAHASESIALCLYMMKGSPADIHHALDTTAAIYARLQVASPTLSLVRHAARTAILSSEIFSHMLSEHMDAASAALIRGSSATDPKLSGLGICSAVFLERAAYCDLQARNPKFRKYGFRMVMAGHVYSLLGYEPHAARCYSCARAVYANSRWHHVDDHITGTLAKQLVGLALPQQAIALLLTRIGSGRHAKGQQLTLLAEFYDLVSEYLQDHSAVGISNFHVMDSGGQSAKVLLIKALVIPAIHDPSVVVFAPANALALDDVAASQRGRDKLDWKHQLEYLLMKEERIEQLATTSTQSSWLDLSVSSAAALQLPLPLRGSKKHKHATDPPPVYMVGEAVYVEFTVKNPLAVEVVLKQLHLFGSVQGSSSCSTSIDFPVSQDERGVAVVAVDRQDISLPPHAEAVVRLSVVPHDAGVVRIQGVRWALNAHVHGEHTFDLPGMLLQDSLESRATRARAPNTTLVCDIQPAMPWLGVSFTRDGNPLPTPLTCLEGEVLTLDLHVANKGSYALSHLTLVCSSWLYVVEGVAAGGDDDDAVVTSRVVGASGHVTTLPTLTLNPNESKSFKVHCSSRTLGPQQVRFLFRYANANNSTRRVVPVEFEIEVLKGLTVSHAIHPSYNDITEYVLALSIHNGRKDSSKEPVPSMTIQSVTSWSSSWKIQPFQSASDVPSSLVPPRPASVLQWQESSTLYFRVSRRVDGDVANTVRLGGEVSPVLFPCAEFLCLDHAASRITALKQSKALATGGSTSSQSHALRSIQSLRRENQSHLHPPTKNHGEIADSGRVKPTSREALLVSPETDLHLIVLWEEGPGAVGTGVQTTTPRRRCVGQSNLVHVPIRSPDSSTVCPLTMTLSYPRHVVLGNAATNVDVTLHIRNNAAPNSPGITFTLEMLEPDDEHPSVRTSSSPSSPRVFWAGCTRHTFWNVQPNASVDVRLSACFVSAGIYDLNRFRFVVARPDNPKPLTVFFPVEYLIQVATETY</sequence>
<evidence type="ECO:0008006" key="6">
    <source>
        <dbReference type="Google" id="ProtNLM"/>
    </source>
</evidence>
<dbReference type="Proteomes" id="UP000266643">
    <property type="component" value="Unassembled WGS sequence"/>
</dbReference>
<dbReference type="InterPro" id="IPR058541">
    <property type="entry name" value="Ig_TPPC8_1st"/>
</dbReference>
<dbReference type="GO" id="GO:1990072">
    <property type="term" value="C:TRAPPIII protein complex"/>
    <property type="evidence" value="ECO:0007669"/>
    <property type="project" value="TreeGrafter"/>
</dbReference>
<proteinExistence type="predicted"/>
<evidence type="ECO:0000259" key="3">
    <source>
        <dbReference type="Pfam" id="PF24545"/>
    </source>
</evidence>
<evidence type="ECO:0000313" key="4">
    <source>
        <dbReference type="EMBL" id="RHY64936.1"/>
    </source>
</evidence>
<dbReference type="InterPro" id="IPR024420">
    <property type="entry name" value="TRAPP_III_complex_Trs85"/>
</dbReference>
<evidence type="ECO:0000256" key="1">
    <source>
        <dbReference type="SAM" id="MobiDB-lite"/>
    </source>
</evidence>
<feature type="region of interest" description="Disordered" evidence="1">
    <location>
        <begin position="1139"/>
        <end position="1160"/>
    </location>
</feature>
<organism evidence="4 5">
    <name type="scientific">Aphanomyces astaci</name>
    <name type="common">Crayfish plague agent</name>
    <dbReference type="NCBI Taxonomy" id="112090"/>
    <lineage>
        <taxon>Eukaryota</taxon>
        <taxon>Sar</taxon>
        <taxon>Stramenopiles</taxon>
        <taxon>Oomycota</taxon>
        <taxon>Saprolegniomycetes</taxon>
        <taxon>Saprolegniales</taxon>
        <taxon>Verrucalvaceae</taxon>
        <taxon>Aphanomyces</taxon>
    </lineage>
</organism>
<protein>
    <recommendedName>
        <fullName evidence="6">Trafficking protein particle complex subunit 8</fullName>
    </recommendedName>
</protein>
<dbReference type="PANTHER" id="PTHR12975">
    <property type="entry name" value="TRANSPORT PROTEIN TRAPP"/>
    <property type="match status" value="1"/>
</dbReference>
<gene>
    <name evidence="4" type="ORF">DYB30_001447</name>
</gene>
<comment type="caution">
    <text evidence="4">The sequence shown here is derived from an EMBL/GenBank/DDBJ whole genome shotgun (WGS) entry which is preliminary data.</text>
</comment>
<dbReference type="Pfam" id="PF24542">
    <property type="entry name" value="Ig_TPPC8_C"/>
    <property type="match status" value="1"/>
</dbReference>
<dbReference type="Pfam" id="PF24545">
    <property type="entry name" value="Ig_TPPC8_1st"/>
    <property type="match status" value="1"/>
</dbReference>
<evidence type="ECO:0000259" key="2">
    <source>
        <dbReference type="Pfam" id="PF24542"/>
    </source>
</evidence>
<feature type="domain" description="TPPC8 C-terminal Ig-like" evidence="2">
    <location>
        <begin position="1237"/>
        <end position="1328"/>
    </location>
</feature>
<reference evidence="4 5" key="1">
    <citation type="submission" date="2018-08" db="EMBL/GenBank/DDBJ databases">
        <title>Aphanomyces genome sequencing and annotation.</title>
        <authorList>
            <person name="Minardi D."/>
            <person name="Oidtmann B."/>
            <person name="Van Der Giezen M."/>
            <person name="Studholme D.J."/>
        </authorList>
    </citation>
    <scope>NUCLEOTIDE SEQUENCE [LARGE SCALE GENOMIC DNA]</scope>
    <source>
        <strain evidence="4 5">D2</strain>
    </source>
</reference>